<gene>
    <name evidence="1" type="ORF">M9H77_26332</name>
</gene>
<keyword evidence="2" id="KW-1185">Reference proteome</keyword>
<name>A0ACC0ABI7_CATRO</name>
<evidence type="ECO:0000313" key="2">
    <source>
        <dbReference type="Proteomes" id="UP001060085"/>
    </source>
</evidence>
<dbReference type="EMBL" id="CM044706">
    <property type="protein sequence ID" value="KAI5657539.1"/>
    <property type="molecule type" value="Genomic_DNA"/>
</dbReference>
<comment type="caution">
    <text evidence="1">The sequence shown here is derived from an EMBL/GenBank/DDBJ whole genome shotgun (WGS) entry which is preliminary data.</text>
</comment>
<reference evidence="2" key="1">
    <citation type="journal article" date="2023" name="Nat. Plants">
        <title>Single-cell RNA sequencing provides a high-resolution roadmap for understanding the multicellular compartmentation of specialized metabolism.</title>
        <authorList>
            <person name="Sun S."/>
            <person name="Shen X."/>
            <person name="Li Y."/>
            <person name="Li Y."/>
            <person name="Wang S."/>
            <person name="Li R."/>
            <person name="Zhang H."/>
            <person name="Shen G."/>
            <person name="Guo B."/>
            <person name="Wei J."/>
            <person name="Xu J."/>
            <person name="St-Pierre B."/>
            <person name="Chen S."/>
            <person name="Sun C."/>
        </authorList>
    </citation>
    <scope>NUCLEOTIDE SEQUENCE [LARGE SCALE GENOMIC DNA]</scope>
</reference>
<protein>
    <submittedName>
        <fullName evidence="1">Uncharacterized protein</fullName>
    </submittedName>
</protein>
<proteinExistence type="predicted"/>
<accession>A0ACC0ABI7</accession>
<evidence type="ECO:0000313" key="1">
    <source>
        <dbReference type="EMBL" id="KAI5657539.1"/>
    </source>
</evidence>
<dbReference type="Proteomes" id="UP001060085">
    <property type="component" value="Linkage Group LG06"/>
</dbReference>
<organism evidence="1 2">
    <name type="scientific">Catharanthus roseus</name>
    <name type="common">Madagascar periwinkle</name>
    <name type="synonym">Vinca rosea</name>
    <dbReference type="NCBI Taxonomy" id="4058"/>
    <lineage>
        <taxon>Eukaryota</taxon>
        <taxon>Viridiplantae</taxon>
        <taxon>Streptophyta</taxon>
        <taxon>Embryophyta</taxon>
        <taxon>Tracheophyta</taxon>
        <taxon>Spermatophyta</taxon>
        <taxon>Magnoliopsida</taxon>
        <taxon>eudicotyledons</taxon>
        <taxon>Gunneridae</taxon>
        <taxon>Pentapetalae</taxon>
        <taxon>asterids</taxon>
        <taxon>lamiids</taxon>
        <taxon>Gentianales</taxon>
        <taxon>Apocynaceae</taxon>
        <taxon>Rauvolfioideae</taxon>
        <taxon>Vinceae</taxon>
        <taxon>Catharanthinae</taxon>
        <taxon>Catharanthus</taxon>
    </lineage>
</organism>
<sequence>MAVVENAGINMVGSSNRTDPNANVPNDVGGGDHHHHHLSVKTAPATNHQNPPVLRSTKPPPSADQNFNVNLMAQQQQKMITPQQNAATGQQSANQKPPPQISGGIQQQQHTLAGNGMPDRNHSNNNSHQNINGLDMMRNGSVEDDGVGDGGEGFKREMRDLEEMLSKLNPMAEEFVPPSLAANGHHRLLQPAAGAFGYTANNFVMHTNTGIPNGNPTRRKKNNYSHGRRRMNSRTSMAQREDVIRRTVYVSDIDHQVTEEQLAALFLSCGQVVDCRVCGDPNSVLRFAFVEFTDEEGARNALSLAGTMLGYYPVRVLPSKTAIAPVNPTFLPRSEDEREMCARTIYCTNIDKKVTQADVKLFFESICGEVHRLRLLGDYHHSTRIAFVEFVMAESAIAALNCSGAVLGSLPIRVSPSKTPVRPRAPRPTMH</sequence>